<dbReference type="OrthoDB" id="981660at2"/>
<dbReference type="STRING" id="153721.MYP_845"/>
<keyword evidence="2" id="KW-1185">Reference proteome</keyword>
<comment type="caution">
    <text evidence="1">The sequence shown here is derived from an EMBL/GenBank/DDBJ whole genome shotgun (WGS) entry which is preliminary data.</text>
</comment>
<protein>
    <submittedName>
        <fullName evidence="1">Uncharacterized protein</fullName>
    </submittedName>
</protein>
<sequence>MNELALEYFFFNLPIYKPVQVTENWDDFIFLLNLGRGHNQQDIEGYNPFRKTESTFGGWSNIKESIEYFTKYGGTDRIGIKCKRYGDVLDFFIHYNADKHILMKVGQFPSVADFHIQELKKYQKVLNKEKLKEFSKGIGLAANGVGIGSFVYLRRIFEHLIWDSFDQHKNDINKDEKEFVTLRMEDKIESLLPGLWHTGRNLSITN</sequence>
<dbReference type="Proteomes" id="UP000030185">
    <property type="component" value="Unassembled WGS sequence"/>
</dbReference>
<reference evidence="1 2" key="1">
    <citation type="submission" date="2014-09" db="EMBL/GenBank/DDBJ databases">
        <title>Sporocytophaga myxococcoides PG-01 genome sequencing.</title>
        <authorList>
            <person name="Liu L."/>
            <person name="Gao P.J."/>
            <person name="Chen G.J."/>
            <person name="Wang L.S."/>
        </authorList>
    </citation>
    <scope>NUCLEOTIDE SEQUENCE [LARGE SCALE GENOMIC DNA]</scope>
    <source>
        <strain evidence="1 2">PG-01</strain>
    </source>
</reference>
<dbReference type="eggNOG" id="ENOG5031H61">
    <property type="taxonomic scope" value="Bacteria"/>
</dbReference>
<gene>
    <name evidence="1" type="ORF">MYP_845</name>
</gene>
<dbReference type="RefSeq" id="WP_052429927.1">
    <property type="nucleotide sequence ID" value="NZ_BBLT01000001.1"/>
</dbReference>
<proteinExistence type="predicted"/>
<dbReference type="AlphaFoldDB" id="A0A098LBD8"/>
<accession>A0A098LBD8</accession>
<name>A0A098LBD8_9BACT</name>
<evidence type="ECO:0000313" key="1">
    <source>
        <dbReference type="EMBL" id="GAL83618.1"/>
    </source>
</evidence>
<evidence type="ECO:0000313" key="2">
    <source>
        <dbReference type="Proteomes" id="UP000030185"/>
    </source>
</evidence>
<dbReference type="EMBL" id="BBLT01000001">
    <property type="protein sequence ID" value="GAL83618.1"/>
    <property type="molecule type" value="Genomic_DNA"/>
</dbReference>
<organism evidence="1 2">
    <name type="scientific">Sporocytophaga myxococcoides</name>
    <dbReference type="NCBI Taxonomy" id="153721"/>
    <lineage>
        <taxon>Bacteria</taxon>
        <taxon>Pseudomonadati</taxon>
        <taxon>Bacteroidota</taxon>
        <taxon>Cytophagia</taxon>
        <taxon>Cytophagales</taxon>
        <taxon>Cytophagaceae</taxon>
        <taxon>Sporocytophaga</taxon>
    </lineage>
</organism>